<dbReference type="EMBL" id="PFSX01000040">
    <property type="protein sequence ID" value="PJC01333.1"/>
    <property type="molecule type" value="Genomic_DNA"/>
</dbReference>
<dbReference type="EMBL" id="PEUT01000062">
    <property type="protein sequence ID" value="PIV13501.1"/>
    <property type="molecule type" value="Genomic_DNA"/>
</dbReference>
<organism evidence="1 11">
    <name type="scientific">Huberarchaeum crystalense</name>
    <dbReference type="NCBI Taxonomy" id="2014257"/>
    <lineage>
        <taxon>Archaea</taxon>
        <taxon>Candidatus Huberarchaeota</taxon>
        <taxon>Candidatus Huberarchaeia</taxon>
        <taxon>Candidatus Huberarchaeales</taxon>
        <taxon>Candidatus Huberarchaeaceae</taxon>
        <taxon>Candidatus Huberarchaeum</taxon>
    </lineage>
</organism>
<dbReference type="Proteomes" id="UP000228888">
    <property type="component" value="Unassembled WGS sequence"/>
</dbReference>
<accession>A0A2G9LJA8</accession>
<dbReference type="AlphaFoldDB" id="A0A2G9LJA8"/>
<accession>A0A2H9M7S8</accession>
<evidence type="ECO:0000313" key="6">
    <source>
        <dbReference type="EMBL" id="PIY99941.1"/>
    </source>
</evidence>
<evidence type="ECO:0000313" key="11">
    <source>
        <dbReference type="Proteomes" id="UP000229789"/>
    </source>
</evidence>
<dbReference type="EMBL" id="PFFF01000032">
    <property type="protein sequence ID" value="PIV89723.1"/>
    <property type="molecule type" value="Genomic_DNA"/>
</dbReference>
<gene>
    <name evidence="8" type="ORF">CO072_01540</name>
    <name evidence="7" type="ORF">CO124_00550</name>
    <name evidence="3" type="ORF">COS22_00235</name>
    <name evidence="2" type="ORF">COS45_02630</name>
    <name evidence="4" type="ORF">COW47_01340</name>
    <name evidence="1" type="ORF">COW69_01175</name>
    <name evidence="6" type="ORF">COY63_00765</name>
    <name evidence="5" type="ORF">COZ66_02130</name>
</gene>
<comment type="caution">
    <text evidence="1">The sequence shown here is derived from an EMBL/GenBank/DDBJ whole genome shotgun (WGS) entry which is preliminary data.</text>
</comment>
<accession>A0A2H9MNV7</accession>
<dbReference type="EMBL" id="PFMG01000017">
    <property type="protein sequence ID" value="PIY99941.1"/>
    <property type="molecule type" value="Genomic_DNA"/>
</dbReference>
<evidence type="ECO:0000313" key="2">
    <source>
        <dbReference type="EMBL" id="PIV13501.1"/>
    </source>
</evidence>
<reference evidence="1 11" key="1">
    <citation type="submission" date="2017-09" db="EMBL/GenBank/DDBJ databases">
        <title>Depth-based differentiation of microbial function through sediment-hosted aquifers and enrichment of novel symbionts in the deep terrestrial subsurface.</title>
        <authorList>
            <person name="Probst A.J."/>
            <person name="Ladd B."/>
            <person name="Jarett J.K."/>
            <person name="Geller-Mcgrath D.E."/>
            <person name="Sieber C.M."/>
            <person name="Emerson J.B."/>
            <person name="Anantharaman K."/>
            <person name="Thomas B.C."/>
            <person name="Malmstrom R."/>
            <person name="Stieglmeier M."/>
            <person name="Klingl A."/>
            <person name="Woyke T."/>
            <person name="Ryan C.M."/>
            <person name="Banfield J.F."/>
        </authorList>
    </citation>
    <scope>NUCLEOTIDE SEQUENCE [LARGE SCALE GENOMIC DNA]</scope>
    <source>
        <strain evidence="3">CG02_land_8_20_14_3_00_31_209</strain>
        <strain evidence="2">CG03_land_8_20_14_0_80_31_114</strain>
        <strain evidence="4">CG17_big_fil_post_rev_8_21_14_2_50_31_73</strain>
        <strain evidence="1">CG18_big_fil_WC_8_21_14_2_50_31_19</strain>
        <strain evidence="6">CG_4_10_14_0_8_um_filter_31_133</strain>
        <strain evidence="5">CG_4_8_14_3_um_filter</strain>
        <strain evidence="8">CG_4_9_14_0_8_um_filter_31_21</strain>
        <strain evidence="7">CG_4_9_14_3_um_filter_31_125</strain>
    </source>
</reference>
<evidence type="ECO:0000313" key="9">
    <source>
        <dbReference type="Proteomes" id="UP000228874"/>
    </source>
</evidence>
<dbReference type="Proteomes" id="UP000230713">
    <property type="component" value="Unassembled WGS sequence"/>
</dbReference>
<dbReference type="Proteomes" id="UP000228874">
    <property type="component" value="Unassembled WGS sequence"/>
</dbReference>
<protein>
    <submittedName>
        <fullName evidence="1">Uncharacterized protein</fullName>
    </submittedName>
</protein>
<evidence type="ECO:0000313" key="7">
    <source>
        <dbReference type="EMBL" id="PJB04284.1"/>
    </source>
</evidence>
<dbReference type="EMBL" id="PFIH01000052">
    <property type="protein sequence ID" value="PIX27966.1"/>
    <property type="molecule type" value="Genomic_DNA"/>
</dbReference>
<dbReference type="EMBL" id="PETW01000004">
    <property type="protein sequence ID" value="PIV46634.1"/>
    <property type="molecule type" value="Genomic_DNA"/>
</dbReference>
<evidence type="ECO:0000313" key="3">
    <source>
        <dbReference type="EMBL" id="PIV46634.1"/>
    </source>
</evidence>
<proteinExistence type="predicted"/>
<dbReference type="Proteomes" id="UP000228989">
    <property type="component" value="Unassembled WGS sequence"/>
</dbReference>
<dbReference type="EMBL" id="PFUW01000012">
    <property type="protein sequence ID" value="PJB04284.1"/>
    <property type="molecule type" value="Genomic_DNA"/>
</dbReference>
<name>A0A2G9LJA8_HUBC1</name>
<accession>A0A2H9N255</accession>
<accession>A0A2H9M1T8</accession>
<dbReference type="EMBL" id="PCUF01000012">
    <property type="protein sequence ID" value="PIN66627.1"/>
    <property type="molecule type" value="Genomic_DNA"/>
</dbReference>
<accession>A0A2H9RCW6</accession>
<accession>A0A2H9P8V4</accession>
<dbReference type="Proteomes" id="UP000230477">
    <property type="component" value="Unassembled WGS sequence"/>
</dbReference>
<dbReference type="Proteomes" id="UP000231232">
    <property type="component" value="Unassembled WGS sequence"/>
</dbReference>
<evidence type="ECO:0000313" key="1">
    <source>
        <dbReference type="EMBL" id="PIN66627.1"/>
    </source>
</evidence>
<dbReference type="Proteomes" id="UP000231449">
    <property type="component" value="Unassembled WGS sequence"/>
</dbReference>
<evidence type="ECO:0000313" key="4">
    <source>
        <dbReference type="EMBL" id="PIV89723.1"/>
    </source>
</evidence>
<evidence type="ECO:0000313" key="10">
    <source>
        <dbReference type="Proteomes" id="UP000228888"/>
    </source>
</evidence>
<evidence type="ECO:0000313" key="8">
    <source>
        <dbReference type="EMBL" id="PJC01333.1"/>
    </source>
</evidence>
<dbReference type="Proteomes" id="UP000229789">
    <property type="component" value="Unassembled WGS sequence"/>
</dbReference>
<reference evidence="9 10" key="2">
    <citation type="submission" date="2017-09" db="EMBL/GenBank/DDBJ databases">
        <title>Depth-based differentiation of microbial function through sediment-hosted aquifers and enrichment of novel symbionts in the deep terrestrial subsurface.</title>
        <authorList>
            <person name="Probst A.J."/>
            <person name="Ladd B."/>
            <person name="Jarett J.K."/>
            <person name="Geller-Mcgrath D.E."/>
            <person name="Sieber C.M.K."/>
            <person name="Emerson J.B."/>
            <person name="Anantharaman K."/>
            <person name="Thomas B.C."/>
            <person name="Malmstrom R."/>
            <person name="Stieglmeier M."/>
            <person name="Klingl A."/>
            <person name="Woyke T."/>
            <person name="Ryan C.M."/>
            <person name="Banfield J.F."/>
        </authorList>
    </citation>
    <scope>NUCLEOTIDE SEQUENCE [LARGE SCALE GENOMIC DNA]</scope>
</reference>
<accession>A0A2H9QSP4</accession>
<sequence length="78" mass="9054">MIIPKMGSLFIDTAEYNEINLLFEKIKLELIGLNENLKKTENSVLLIKTINNEIKRSFTELETTKNKITEILQENEKA</sequence>
<evidence type="ECO:0000313" key="5">
    <source>
        <dbReference type="EMBL" id="PIX27966.1"/>
    </source>
</evidence>